<evidence type="ECO:0000313" key="1">
    <source>
        <dbReference type="EMBL" id="OWF65912.1"/>
    </source>
</evidence>
<dbReference type="Proteomes" id="UP000196880">
    <property type="component" value="Unassembled WGS sequence"/>
</dbReference>
<dbReference type="Pfam" id="PF12974">
    <property type="entry name" value="Phosphonate-bd"/>
    <property type="match status" value="1"/>
</dbReference>
<name>A0A210RY53_9BURK</name>
<dbReference type="AlphaFoldDB" id="A0A210RY53"/>
<organism evidence="1 2">
    <name type="scientific">Polynucleobacter hirudinilacicola</name>
    <dbReference type="NCBI Taxonomy" id="1743166"/>
    <lineage>
        <taxon>Bacteria</taxon>
        <taxon>Pseudomonadati</taxon>
        <taxon>Pseudomonadota</taxon>
        <taxon>Betaproteobacteria</taxon>
        <taxon>Burkholderiales</taxon>
        <taxon>Burkholderiaceae</taxon>
        <taxon>Polynucleobacter</taxon>
    </lineage>
</organism>
<dbReference type="SUPFAM" id="SSF53850">
    <property type="entry name" value="Periplasmic binding protein-like II"/>
    <property type="match status" value="1"/>
</dbReference>
<sequence>MTFVSWPHSCFTIRLIDLHYSPSFHFLKRAFLTILFFGPIAVNSAVANCIGDPSAVVVRSVYIVPQLAPTQLYAAWAPVLERVGKSAKTCFDLQIPASIHAFEKAVLSGKADFAFMNPYHLVMAHRTQGYDPLLADGKQMLDGIIVVRADSPIASIAELKNQKVAFPSPNAFGSSLLLRSVFAKAHTPINPIYVRSHGNVYRAVILGQAAAGGGVNATYLRERLEVREHLRILYVSPSFRPHPFAVHPRVPHALNTAVIDGFMKLKLDPSSVALLEGIQMPDPVAVSYKQDYQALENLGLDKFVVHDAN</sequence>
<accession>A0A210RY53</accession>
<evidence type="ECO:0000313" key="2">
    <source>
        <dbReference type="Proteomes" id="UP000196880"/>
    </source>
</evidence>
<dbReference type="PANTHER" id="PTHR35841:SF1">
    <property type="entry name" value="PHOSPHONATES-BINDING PERIPLASMIC PROTEIN"/>
    <property type="match status" value="1"/>
</dbReference>
<comment type="caution">
    <text evidence="1">The sequence shown here is derived from an EMBL/GenBank/DDBJ whole genome shotgun (WGS) entry which is preliminary data.</text>
</comment>
<dbReference type="PANTHER" id="PTHR35841">
    <property type="entry name" value="PHOSPHONATES-BINDING PERIPLASMIC PROTEIN"/>
    <property type="match status" value="1"/>
</dbReference>
<keyword evidence="2" id="KW-1185">Reference proteome</keyword>
<dbReference type="EMBL" id="NAIA01000003">
    <property type="protein sequence ID" value="OWF65912.1"/>
    <property type="molecule type" value="Genomic_DNA"/>
</dbReference>
<protein>
    <recommendedName>
        <fullName evidence="3">Phosphate ABC transporter</fullName>
    </recommendedName>
</protein>
<gene>
    <name evidence="1" type="ORF">B6A14_09145</name>
</gene>
<proteinExistence type="predicted"/>
<dbReference type="Gene3D" id="3.40.190.10">
    <property type="entry name" value="Periplasmic binding protein-like II"/>
    <property type="match status" value="2"/>
</dbReference>
<evidence type="ECO:0008006" key="3">
    <source>
        <dbReference type="Google" id="ProtNLM"/>
    </source>
</evidence>
<reference evidence="1 2" key="1">
    <citation type="submission" date="2017-03" db="EMBL/GenBank/DDBJ databases">
        <title>New species Polynucleobacter sp. MWH-EgelM1-30-B4.</title>
        <authorList>
            <person name="Hahn M.W."/>
        </authorList>
    </citation>
    <scope>NUCLEOTIDE SEQUENCE [LARGE SCALE GENOMIC DNA]</scope>
    <source>
        <strain evidence="1 2">MWH-EgelM1-30-B4</strain>
    </source>
</reference>